<name>A0ABU8VY77_9BURK</name>
<dbReference type="RefSeq" id="WP_340363749.1">
    <property type="nucleotide sequence ID" value="NZ_JBBKZV010000005.1"/>
</dbReference>
<dbReference type="Proteomes" id="UP001363010">
    <property type="component" value="Unassembled WGS sequence"/>
</dbReference>
<dbReference type="PROSITE" id="PS00171">
    <property type="entry name" value="TIM_1"/>
    <property type="match status" value="1"/>
</dbReference>
<evidence type="ECO:0000256" key="5">
    <source>
        <dbReference type="ARBA" id="ARBA00023152"/>
    </source>
</evidence>
<evidence type="ECO:0000256" key="6">
    <source>
        <dbReference type="ARBA" id="ARBA00023235"/>
    </source>
</evidence>
<dbReference type="NCBIfam" id="TIGR00419">
    <property type="entry name" value="tim"/>
    <property type="match status" value="1"/>
</dbReference>
<accession>A0ABU8VY77</accession>
<evidence type="ECO:0000256" key="3">
    <source>
        <dbReference type="ARBA" id="ARBA00022432"/>
    </source>
</evidence>
<gene>
    <name evidence="7 9" type="primary">tpiA</name>
    <name evidence="9" type="ORF">WKW80_11820</name>
</gene>
<keyword evidence="5 7" id="KW-0324">Glycolysis</keyword>
<dbReference type="InterPro" id="IPR035990">
    <property type="entry name" value="TIM_sf"/>
</dbReference>
<dbReference type="CDD" id="cd00311">
    <property type="entry name" value="TIM"/>
    <property type="match status" value="1"/>
</dbReference>
<evidence type="ECO:0000256" key="7">
    <source>
        <dbReference type="HAMAP-Rule" id="MF_00147"/>
    </source>
</evidence>
<comment type="subunit">
    <text evidence="7 8">Homodimer.</text>
</comment>
<dbReference type="SUPFAM" id="SSF51351">
    <property type="entry name" value="Triosephosphate isomerase (TIM)"/>
    <property type="match status" value="1"/>
</dbReference>
<comment type="function">
    <text evidence="7">Involved in the gluconeogenesis. Catalyzes stereospecifically the conversion of dihydroxyacetone phosphate (DHAP) to D-glyceraldehyde-3-phosphate (G3P).</text>
</comment>
<evidence type="ECO:0000256" key="2">
    <source>
        <dbReference type="ARBA" id="ARBA00007422"/>
    </source>
</evidence>
<dbReference type="EC" id="5.3.1.1" evidence="7 8"/>
<feature type="binding site" evidence="7">
    <location>
        <position position="173"/>
    </location>
    <ligand>
        <name>substrate</name>
    </ligand>
</feature>
<evidence type="ECO:0000256" key="8">
    <source>
        <dbReference type="RuleBase" id="RU363013"/>
    </source>
</evidence>
<dbReference type="Pfam" id="PF00121">
    <property type="entry name" value="TIM"/>
    <property type="match status" value="1"/>
</dbReference>
<keyword evidence="6 7" id="KW-0413">Isomerase</keyword>
<comment type="similarity">
    <text evidence="2 7 8">Belongs to the triosephosphate isomerase family.</text>
</comment>
<protein>
    <recommendedName>
        <fullName evidence="7 8">Triosephosphate isomerase</fullName>
        <shortName evidence="7">TIM</shortName>
        <shortName evidence="7">TPI</shortName>
        <ecNumber evidence="7 8">5.3.1.1</ecNumber>
    </recommendedName>
    <alternativeName>
        <fullName evidence="7">Triose-phosphate isomerase</fullName>
    </alternativeName>
</protein>
<organism evidence="9 10">
    <name type="scientific">Variovorax humicola</name>
    <dbReference type="NCBI Taxonomy" id="1769758"/>
    <lineage>
        <taxon>Bacteria</taxon>
        <taxon>Pseudomonadati</taxon>
        <taxon>Pseudomonadota</taxon>
        <taxon>Betaproteobacteria</taxon>
        <taxon>Burkholderiales</taxon>
        <taxon>Comamonadaceae</taxon>
        <taxon>Variovorax</taxon>
    </lineage>
</organism>
<evidence type="ECO:0000256" key="4">
    <source>
        <dbReference type="ARBA" id="ARBA00022490"/>
    </source>
</evidence>
<proteinExistence type="inferred from homology"/>
<evidence type="ECO:0000313" key="10">
    <source>
        <dbReference type="Proteomes" id="UP001363010"/>
    </source>
</evidence>
<dbReference type="InterPro" id="IPR022896">
    <property type="entry name" value="TrioseP_Isoase_bac/euk"/>
</dbReference>
<sequence>MKRHPILVGNWKMHGSRSSSVELMSSIASGVSMRPVDVALCVPFPLLQLAEETLGSSTVAWGAQTLSENEDGAHTGDVSARMLREFGCSYVIVGHSERRSAHGESDEVVAAKTRTALQARLTPIVCVGETVFDREAGLAKSIILRQLDAVMSTLDEVERERCIVAYEPVWAIGTGLTATPEQAAEAHGWIRSRIAEGSAVAAESIRILYGGSVKPSGAKDLFSMPGIDGALVGGASLISESFVAIAAAAA</sequence>
<dbReference type="GO" id="GO:0004807">
    <property type="term" value="F:triose-phosphate isomerase activity"/>
    <property type="evidence" value="ECO:0007669"/>
    <property type="project" value="UniProtKB-EC"/>
</dbReference>
<comment type="pathway">
    <text evidence="7 8">Carbohydrate biosynthesis; gluconeogenesis.</text>
</comment>
<keyword evidence="3 7" id="KW-0312">Gluconeogenesis</keyword>
<dbReference type="HAMAP" id="MF_00147_B">
    <property type="entry name" value="TIM_B"/>
    <property type="match status" value="1"/>
</dbReference>
<dbReference type="PANTHER" id="PTHR21139:SF42">
    <property type="entry name" value="TRIOSEPHOSPHATE ISOMERASE"/>
    <property type="match status" value="1"/>
</dbReference>
<dbReference type="InterPro" id="IPR020861">
    <property type="entry name" value="Triosephosphate_isomerase_AS"/>
</dbReference>
<comment type="catalytic activity">
    <reaction evidence="7 8">
        <text>D-glyceraldehyde 3-phosphate = dihydroxyacetone phosphate</text>
        <dbReference type="Rhea" id="RHEA:18585"/>
        <dbReference type="ChEBI" id="CHEBI:57642"/>
        <dbReference type="ChEBI" id="CHEBI:59776"/>
        <dbReference type="EC" id="5.3.1.1"/>
    </reaction>
</comment>
<evidence type="ECO:0000256" key="1">
    <source>
        <dbReference type="ARBA" id="ARBA00004939"/>
    </source>
</evidence>
<feature type="binding site" evidence="7">
    <location>
        <begin position="233"/>
        <end position="234"/>
    </location>
    <ligand>
        <name>substrate</name>
    </ligand>
</feature>
<evidence type="ECO:0000313" key="9">
    <source>
        <dbReference type="EMBL" id="MEJ8822713.1"/>
    </source>
</evidence>
<keyword evidence="4 7" id="KW-0963">Cytoplasm</keyword>
<feature type="active site" description="Electrophile" evidence="7">
    <location>
        <position position="95"/>
    </location>
</feature>
<comment type="caution">
    <text evidence="9">The sequence shown here is derived from an EMBL/GenBank/DDBJ whole genome shotgun (WGS) entry which is preliminary data.</text>
</comment>
<comment type="pathway">
    <text evidence="7 8">Carbohydrate degradation; glycolysis; D-glyceraldehyde 3-phosphate from glycerone phosphate: step 1/1.</text>
</comment>
<dbReference type="Gene3D" id="3.20.20.70">
    <property type="entry name" value="Aldolase class I"/>
    <property type="match status" value="1"/>
</dbReference>
<dbReference type="EMBL" id="JBBKZV010000005">
    <property type="protein sequence ID" value="MEJ8822713.1"/>
    <property type="molecule type" value="Genomic_DNA"/>
</dbReference>
<dbReference type="InterPro" id="IPR000652">
    <property type="entry name" value="Triosephosphate_isomerase"/>
</dbReference>
<dbReference type="InterPro" id="IPR013785">
    <property type="entry name" value="Aldolase_TIM"/>
</dbReference>
<dbReference type="PROSITE" id="PS51440">
    <property type="entry name" value="TIM_2"/>
    <property type="match status" value="1"/>
</dbReference>
<dbReference type="PANTHER" id="PTHR21139">
    <property type="entry name" value="TRIOSEPHOSPHATE ISOMERASE"/>
    <property type="match status" value="1"/>
</dbReference>
<feature type="binding site" evidence="7">
    <location>
        <begin position="10"/>
        <end position="12"/>
    </location>
    <ligand>
        <name>substrate</name>
    </ligand>
</feature>
<comment type="subcellular location">
    <subcellularLocation>
        <location evidence="7 8">Cytoplasm</location>
    </subcellularLocation>
</comment>
<reference evidence="9 10" key="1">
    <citation type="submission" date="2024-03" db="EMBL/GenBank/DDBJ databases">
        <title>Novel species of the genus Variovorax.</title>
        <authorList>
            <person name="Liu Q."/>
            <person name="Xin Y.-H."/>
        </authorList>
    </citation>
    <scope>NUCLEOTIDE SEQUENCE [LARGE SCALE GENOMIC DNA]</scope>
    <source>
        <strain evidence="9 10">KACC 18501</strain>
    </source>
</reference>
<feature type="active site" description="Proton acceptor" evidence="7">
    <location>
        <position position="167"/>
    </location>
</feature>
<feature type="binding site" evidence="7">
    <location>
        <position position="212"/>
    </location>
    <ligand>
        <name>substrate</name>
    </ligand>
</feature>
<keyword evidence="10" id="KW-1185">Reference proteome</keyword>
<comment type="pathway">
    <text evidence="1">Carbohydrate metabolism; erythritol degradation.</text>
</comment>